<name>A0AAJ0GIN8_9PEZI</name>
<protein>
    <submittedName>
        <fullName evidence="2">Uncharacterized protein</fullName>
    </submittedName>
</protein>
<gene>
    <name evidence="2" type="ORF">LTR09_001395</name>
</gene>
<comment type="caution">
    <text evidence="2">The sequence shown here is derived from an EMBL/GenBank/DDBJ whole genome shotgun (WGS) entry which is preliminary data.</text>
</comment>
<organism evidence="2 3">
    <name type="scientific">Extremus antarcticus</name>
    <dbReference type="NCBI Taxonomy" id="702011"/>
    <lineage>
        <taxon>Eukaryota</taxon>
        <taxon>Fungi</taxon>
        <taxon>Dikarya</taxon>
        <taxon>Ascomycota</taxon>
        <taxon>Pezizomycotina</taxon>
        <taxon>Dothideomycetes</taxon>
        <taxon>Dothideomycetidae</taxon>
        <taxon>Mycosphaerellales</taxon>
        <taxon>Extremaceae</taxon>
        <taxon>Extremus</taxon>
    </lineage>
</organism>
<evidence type="ECO:0000313" key="2">
    <source>
        <dbReference type="EMBL" id="KAK3058317.1"/>
    </source>
</evidence>
<evidence type="ECO:0000256" key="1">
    <source>
        <dbReference type="SAM" id="MobiDB-lite"/>
    </source>
</evidence>
<proteinExistence type="predicted"/>
<dbReference type="AlphaFoldDB" id="A0AAJ0GIN8"/>
<dbReference type="EMBL" id="JAWDJX010000002">
    <property type="protein sequence ID" value="KAK3058317.1"/>
    <property type="molecule type" value="Genomic_DNA"/>
</dbReference>
<feature type="region of interest" description="Disordered" evidence="1">
    <location>
        <begin position="66"/>
        <end position="104"/>
    </location>
</feature>
<feature type="compositionally biased region" description="Low complexity" evidence="1">
    <location>
        <begin position="78"/>
        <end position="100"/>
    </location>
</feature>
<sequence>MASSVTNLVESFVEKKVNPNSNSNYQESSERISETETTYSSNYEQGPPPNQTVEQIWEDDEVIRRTQVSEQYGGGNYGQQYGDRSHEQQSGYEQQQSSSSARGHSIAYGALGGVAGLAAGAGLTYEGEKIHDDYEQDKYRVENDYEQDKYCVENDVEIEL</sequence>
<accession>A0AAJ0GIN8</accession>
<dbReference type="Proteomes" id="UP001271007">
    <property type="component" value="Unassembled WGS sequence"/>
</dbReference>
<keyword evidence="3" id="KW-1185">Reference proteome</keyword>
<reference evidence="2" key="1">
    <citation type="submission" date="2023-04" db="EMBL/GenBank/DDBJ databases">
        <title>Black Yeasts Isolated from many extreme environments.</title>
        <authorList>
            <person name="Coleine C."/>
            <person name="Stajich J.E."/>
            <person name="Selbmann L."/>
        </authorList>
    </citation>
    <scope>NUCLEOTIDE SEQUENCE</scope>
    <source>
        <strain evidence="2">CCFEE 5312</strain>
    </source>
</reference>
<evidence type="ECO:0000313" key="3">
    <source>
        <dbReference type="Proteomes" id="UP001271007"/>
    </source>
</evidence>
<feature type="region of interest" description="Disordered" evidence="1">
    <location>
        <begin position="12"/>
        <end position="53"/>
    </location>
</feature>